<dbReference type="Proteomes" id="UP000650833">
    <property type="component" value="Unassembled WGS sequence"/>
</dbReference>
<dbReference type="GO" id="GO:0000932">
    <property type="term" value="C:P-body"/>
    <property type="evidence" value="ECO:0007669"/>
    <property type="project" value="TreeGrafter"/>
</dbReference>
<evidence type="ECO:0000313" key="1">
    <source>
        <dbReference type="EMBL" id="KAG2190711.1"/>
    </source>
</evidence>
<accession>A0A8H7QFW2</accession>
<dbReference type="PROSITE" id="PS51221">
    <property type="entry name" value="TTL"/>
    <property type="match status" value="1"/>
</dbReference>
<dbReference type="Pfam" id="PF03133">
    <property type="entry name" value="TTL"/>
    <property type="match status" value="1"/>
</dbReference>
<comment type="caution">
    <text evidence="1">The sequence shown here is derived from an EMBL/GenBank/DDBJ whole genome shotgun (WGS) entry which is preliminary data.</text>
</comment>
<name>A0A8H7QFW2_9FUNG</name>
<dbReference type="OrthoDB" id="202825at2759"/>
<dbReference type="AlphaFoldDB" id="A0A8H7QFW2"/>
<keyword evidence="2" id="KW-1185">Reference proteome</keyword>
<sequence>MSLKAHVYLEEPYTHQAVVKALSNSKKLNWTINQDIDENHADADLANVQLQWLEYELINWQHLAMHKDTLANAYCIRKGLIRKSQMAYNMTKYLSKNPNSILKKAIPETWLFELDHVDYFEEAMNDVFEVERDLQDGHMFIIKPSMANKAAGIKVFNSLDELRAMFEVEDSDSEDEDDENYDSDQEDLTQVREWVIQRYIHKPLLVNKRKFHVRAYVLAKSNIQVYLYKDMLALFAMKDYDTSNLDDNLTHLTNTCLQADEEGYDEQASVKLFWELGLDEKDLNNMFDQMKSILTEVFNACTSEMTTFQAMPNAFELFGVDFMMDEDLNVYFLEANAFPDFKQTGGKLQHIIQELFEATTRVAIEPFFTDGQAVTDEKLIKVFDKELLSL</sequence>
<dbReference type="PANTHER" id="PTHR47551">
    <property type="entry name" value="TUBULIN--TYROSINE LIGASE PBY1-RELATED"/>
    <property type="match status" value="1"/>
</dbReference>
<reference evidence="1" key="1">
    <citation type="submission" date="2020-12" db="EMBL/GenBank/DDBJ databases">
        <title>Metabolic potential, ecology and presence of endohyphal bacteria is reflected in genomic diversity of Mucoromycotina.</title>
        <authorList>
            <person name="Muszewska A."/>
            <person name="Okrasinska A."/>
            <person name="Steczkiewicz K."/>
            <person name="Drgas O."/>
            <person name="Orlowska M."/>
            <person name="Perlinska-Lenart U."/>
            <person name="Aleksandrzak-Piekarczyk T."/>
            <person name="Szatraj K."/>
            <person name="Zielenkiewicz U."/>
            <person name="Pilsyk S."/>
            <person name="Malc E."/>
            <person name="Mieczkowski P."/>
            <person name="Kruszewska J.S."/>
            <person name="Biernat P."/>
            <person name="Pawlowska J."/>
        </authorList>
    </citation>
    <scope>NUCLEOTIDE SEQUENCE</scope>
    <source>
        <strain evidence="1">CBS 226.32</strain>
    </source>
</reference>
<proteinExistence type="predicted"/>
<evidence type="ECO:0008006" key="3">
    <source>
        <dbReference type="Google" id="ProtNLM"/>
    </source>
</evidence>
<dbReference type="InterPro" id="IPR004344">
    <property type="entry name" value="TTL/TTLL_fam"/>
</dbReference>
<organism evidence="1 2">
    <name type="scientific">Mucor plumbeus</name>
    <dbReference type="NCBI Taxonomy" id="97098"/>
    <lineage>
        <taxon>Eukaryota</taxon>
        <taxon>Fungi</taxon>
        <taxon>Fungi incertae sedis</taxon>
        <taxon>Mucoromycota</taxon>
        <taxon>Mucoromycotina</taxon>
        <taxon>Mucoromycetes</taxon>
        <taxon>Mucorales</taxon>
        <taxon>Mucorineae</taxon>
        <taxon>Mucoraceae</taxon>
        <taxon>Mucor</taxon>
    </lineage>
</organism>
<evidence type="ECO:0000313" key="2">
    <source>
        <dbReference type="Proteomes" id="UP000650833"/>
    </source>
</evidence>
<dbReference type="InterPro" id="IPR027746">
    <property type="entry name" value="TTL"/>
</dbReference>
<protein>
    <recommendedName>
        <fullName evidence="3">Tubulin-tyrosine ligase</fullName>
    </recommendedName>
</protein>
<gene>
    <name evidence="1" type="ORF">INT46_002524</name>
</gene>
<dbReference type="EMBL" id="JAEPRC010000916">
    <property type="protein sequence ID" value="KAG2190711.1"/>
    <property type="molecule type" value="Genomic_DNA"/>
</dbReference>
<dbReference type="PANTHER" id="PTHR47551:SF1">
    <property type="entry name" value="TUBULIN--TYROSINE LIGASE PBY1-RELATED"/>
    <property type="match status" value="1"/>
</dbReference>
<dbReference type="SUPFAM" id="SSF56059">
    <property type="entry name" value="Glutathione synthetase ATP-binding domain-like"/>
    <property type="match status" value="1"/>
</dbReference>
<dbReference type="Gene3D" id="3.30.470.20">
    <property type="entry name" value="ATP-grasp fold, B domain"/>
    <property type="match status" value="1"/>
</dbReference>